<dbReference type="NCBIfam" id="TIGR00912">
    <property type="entry name" value="2A0309"/>
    <property type="match status" value="1"/>
</dbReference>
<feature type="transmembrane region" description="Helical" evidence="8">
    <location>
        <begin position="143"/>
        <end position="162"/>
    </location>
</feature>
<reference evidence="9 10" key="1">
    <citation type="submission" date="2015-09" db="EMBL/GenBank/DDBJ databases">
        <title>Draft genome sequence of Alicyclobacillus ferrooxydans DSM 22381.</title>
        <authorList>
            <person name="Hemp J."/>
        </authorList>
    </citation>
    <scope>NUCLEOTIDE SEQUENCE [LARGE SCALE GENOMIC DNA]</scope>
    <source>
        <strain evidence="9 10">TC-34</strain>
    </source>
</reference>
<name>A0A0P9EX53_9BACL</name>
<feature type="transmembrane region" description="Helical" evidence="8">
    <location>
        <begin position="81"/>
        <end position="100"/>
    </location>
</feature>
<dbReference type="PATRIC" id="fig|471514.4.peg.2028"/>
<dbReference type="Pfam" id="PF03845">
    <property type="entry name" value="Spore_permease"/>
    <property type="match status" value="1"/>
</dbReference>
<feature type="transmembrane region" description="Helical" evidence="8">
    <location>
        <begin position="269"/>
        <end position="289"/>
    </location>
</feature>
<gene>
    <name evidence="9" type="ORF">AN477_11115</name>
</gene>
<feature type="transmembrane region" description="Helical" evidence="8">
    <location>
        <begin position="106"/>
        <end position="131"/>
    </location>
</feature>
<dbReference type="STRING" id="471514.AN477_11115"/>
<feature type="transmembrane region" description="Helical" evidence="8">
    <location>
        <begin position="7"/>
        <end position="26"/>
    </location>
</feature>
<accession>A0A0P9EX53</accession>
<evidence type="ECO:0000256" key="6">
    <source>
        <dbReference type="ARBA" id="ARBA00022989"/>
    </source>
</evidence>
<keyword evidence="10" id="KW-1185">Reference proteome</keyword>
<comment type="caution">
    <text evidence="9">The sequence shown here is derived from an EMBL/GenBank/DDBJ whole genome shotgun (WGS) entry which is preliminary data.</text>
</comment>
<proteinExistence type="inferred from homology"/>
<organism evidence="9 10">
    <name type="scientific">Alicyclobacillus ferrooxydans</name>
    <dbReference type="NCBI Taxonomy" id="471514"/>
    <lineage>
        <taxon>Bacteria</taxon>
        <taxon>Bacillati</taxon>
        <taxon>Bacillota</taxon>
        <taxon>Bacilli</taxon>
        <taxon>Bacillales</taxon>
        <taxon>Alicyclobacillaceae</taxon>
        <taxon>Alicyclobacillus</taxon>
    </lineage>
</organism>
<dbReference type="Gene3D" id="1.20.1740.10">
    <property type="entry name" value="Amino acid/polyamine transporter I"/>
    <property type="match status" value="1"/>
</dbReference>
<comment type="subcellular location">
    <subcellularLocation>
        <location evidence="1">Membrane</location>
        <topology evidence="1">Multi-pass membrane protein</topology>
    </subcellularLocation>
</comment>
<evidence type="ECO:0000256" key="1">
    <source>
        <dbReference type="ARBA" id="ARBA00004141"/>
    </source>
</evidence>
<evidence type="ECO:0000256" key="7">
    <source>
        <dbReference type="ARBA" id="ARBA00023136"/>
    </source>
</evidence>
<evidence type="ECO:0000256" key="5">
    <source>
        <dbReference type="ARBA" id="ARBA00022692"/>
    </source>
</evidence>
<dbReference type="InterPro" id="IPR004761">
    <property type="entry name" value="Spore_GerAB"/>
</dbReference>
<sequence>MVRSITILEVVAILFGSMVGVGVLAAPRLAVEAGGTAGPLVSLMGVLVVFVGASVVAALGMRFPKESIISYAAHLIGKWPARLISICIVLYFATLTALAAREFGKVAVVTVLPKTPSEVTTFVMIALVAIASRNSMSTFAYIHLFYFPLIAAPIALISVLSLKNANLLYLQPLVGTGSLGSMTQGAFVIAALLQGGFVLTIVIPAMRRTQKAMKATWIGIALAAAVYLFTVIAALSVLGPREIASIYWPTLELAKTTMLPGEVLERLDAVFLSVWVIAVFTTTYSTYFLTLESVRQLTKLNDSRMLSLPFAVLVFFIAMLPPNIVQLYRVITVVGKYGLILTVGYPVILWLVAVFRRIRGVETTQ</sequence>
<protein>
    <submittedName>
        <fullName evidence="9">Spore gernimation protein</fullName>
    </submittedName>
</protein>
<dbReference type="GO" id="GO:0009847">
    <property type="term" value="P:spore germination"/>
    <property type="evidence" value="ECO:0007669"/>
    <property type="project" value="InterPro"/>
</dbReference>
<dbReference type="PANTHER" id="PTHR34975">
    <property type="entry name" value="SPORE GERMINATION PROTEIN A2"/>
    <property type="match status" value="1"/>
</dbReference>
<dbReference type="PANTHER" id="PTHR34975:SF2">
    <property type="entry name" value="SPORE GERMINATION PROTEIN A2"/>
    <property type="match status" value="1"/>
</dbReference>
<feature type="transmembrane region" description="Helical" evidence="8">
    <location>
        <begin position="310"/>
        <end position="331"/>
    </location>
</feature>
<keyword evidence="6 8" id="KW-1133">Transmembrane helix</keyword>
<feature type="transmembrane region" description="Helical" evidence="8">
    <location>
        <begin position="182"/>
        <end position="203"/>
    </location>
</feature>
<evidence type="ECO:0000313" key="10">
    <source>
        <dbReference type="Proteomes" id="UP000050482"/>
    </source>
</evidence>
<dbReference type="GO" id="GO:0016020">
    <property type="term" value="C:membrane"/>
    <property type="evidence" value="ECO:0007669"/>
    <property type="project" value="UniProtKB-SubCell"/>
</dbReference>
<evidence type="ECO:0000313" key="9">
    <source>
        <dbReference type="EMBL" id="KPV43702.1"/>
    </source>
</evidence>
<dbReference type="AlphaFoldDB" id="A0A0P9EX53"/>
<keyword evidence="7 8" id="KW-0472">Membrane</keyword>
<comment type="similarity">
    <text evidence="2">Belongs to the amino acid-polyamine-organocation (APC) superfamily. Spore germination protein (SGP) (TC 2.A.3.9) family.</text>
</comment>
<feature type="transmembrane region" description="Helical" evidence="8">
    <location>
        <begin position="38"/>
        <end position="60"/>
    </location>
</feature>
<evidence type="ECO:0000256" key="2">
    <source>
        <dbReference type="ARBA" id="ARBA00007998"/>
    </source>
</evidence>
<dbReference type="Proteomes" id="UP000050482">
    <property type="component" value="Unassembled WGS sequence"/>
</dbReference>
<feature type="transmembrane region" description="Helical" evidence="8">
    <location>
        <begin position="215"/>
        <end position="238"/>
    </location>
</feature>
<evidence type="ECO:0000256" key="3">
    <source>
        <dbReference type="ARBA" id="ARBA00022448"/>
    </source>
</evidence>
<dbReference type="RefSeq" id="WP_083486184.1">
    <property type="nucleotide sequence ID" value="NZ_LJCO01000046.1"/>
</dbReference>
<feature type="transmembrane region" description="Helical" evidence="8">
    <location>
        <begin position="337"/>
        <end position="355"/>
    </location>
</feature>
<keyword evidence="4" id="KW-0309">Germination</keyword>
<evidence type="ECO:0000256" key="8">
    <source>
        <dbReference type="SAM" id="Phobius"/>
    </source>
</evidence>
<evidence type="ECO:0000256" key="4">
    <source>
        <dbReference type="ARBA" id="ARBA00022544"/>
    </source>
</evidence>
<keyword evidence="5 8" id="KW-0812">Transmembrane</keyword>
<dbReference type="EMBL" id="LJCO01000046">
    <property type="protein sequence ID" value="KPV43702.1"/>
    <property type="molecule type" value="Genomic_DNA"/>
</dbReference>
<keyword evidence="3" id="KW-0813">Transport</keyword>